<dbReference type="InterPro" id="IPR013103">
    <property type="entry name" value="RVT_2"/>
</dbReference>
<keyword evidence="3" id="KW-1185">Reference proteome</keyword>
<proteinExistence type="predicted"/>
<dbReference type="Pfam" id="PF07727">
    <property type="entry name" value="RVT_2"/>
    <property type="match status" value="1"/>
</dbReference>
<evidence type="ECO:0000313" key="3">
    <source>
        <dbReference type="Proteomes" id="UP001454036"/>
    </source>
</evidence>
<sequence length="114" mass="13162">MIGLIGESYFVTKVEPKNIDETLKDEHWISAIQEELVQFQRNDVWELVPRPKNHNIIGTKWIFKNKSDELGVVSRKKARLVIQGYSQVEGVDFEETFIPVAKLNVIRLLLSLAL</sequence>
<organism evidence="2 3">
    <name type="scientific">Lithospermum erythrorhizon</name>
    <name type="common">Purple gromwell</name>
    <name type="synonym">Lithospermum officinale var. erythrorhizon</name>
    <dbReference type="NCBI Taxonomy" id="34254"/>
    <lineage>
        <taxon>Eukaryota</taxon>
        <taxon>Viridiplantae</taxon>
        <taxon>Streptophyta</taxon>
        <taxon>Embryophyta</taxon>
        <taxon>Tracheophyta</taxon>
        <taxon>Spermatophyta</taxon>
        <taxon>Magnoliopsida</taxon>
        <taxon>eudicotyledons</taxon>
        <taxon>Gunneridae</taxon>
        <taxon>Pentapetalae</taxon>
        <taxon>asterids</taxon>
        <taxon>lamiids</taxon>
        <taxon>Boraginales</taxon>
        <taxon>Boraginaceae</taxon>
        <taxon>Boraginoideae</taxon>
        <taxon>Lithospermeae</taxon>
        <taxon>Lithospermum</taxon>
    </lineage>
</organism>
<evidence type="ECO:0000259" key="1">
    <source>
        <dbReference type="Pfam" id="PF07727"/>
    </source>
</evidence>
<reference evidence="2 3" key="1">
    <citation type="submission" date="2024-01" db="EMBL/GenBank/DDBJ databases">
        <title>The complete chloroplast genome sequence of Lithospermum erythrorhizon: insights into the phylogenetic relationship among Boraginaceae species and the maternal lineages of purple gromwells.</title>
        <authorList>
            <person name="Okada T."/>
            <person name="Watanabe K."/>
        </authorList>
    </citation>
    <scope>NUCLEOTIDE SEQUENCE [LARGE SCALE GENOMIC DNA]</scope>
</reference>
<gene>
    <name evidence="2" type="ORF">LIER_25020</name>
</gene>
<accession>A0AAV3R4S0</accession>
<dbReference type="Proteomes" id="UP001454036">
    <property type="component" value="Unassembled WGS sequence"/>
</dbReference>
<evidence type="ECO:0000313" key="2">
    <source>
        <dbReference type="EMBL" id="GAA0170844.1"/>
    </source>
</evidence>
<dbReference type="EMBL" id="BAABME010007425">
    <property type="protein sequence ID" value="GAA0170844.1"/>
    <property type="molecule type" value="Genomic_DNA"/>
</dbReference>
<protein>
    <recommendedName>
        <fullName evidence="1">Reverse transcriptase Ty1/copia-type domain-containing protein</fullName>
    </recommendedName>
</protein>
<dbReference type="AlphaFoldDB" id="A0AAV3R4S0"/>
<name>A0AAV3R4S0_LITER</name>
<feature type="domain" description="Reverse transcriptase Ty1/copia-type" evidence="1">
    <location>
        <begin position="42"/>
        <end position="113"/>
    </location>
</feature>
<comment type="caution">
    <text evidence="2">The sequence shown here is derived from an EMBL/GenBank/DDBJ whole genome shotgun (WGS) entry which is preliminary data.</text>
</comment>